<comment type="caution">
    <text evidence="1">The sequence shown here is derived from an EMBL/GenBank/DDBJ whole genome shotgun (WGS) entry which is preliminary data.</text>
</comment>
<sequence length="44" mass="4921">MNRRHCVSSQRLLNPFATSTQEQTEKPNAIGPICGETYATDVRV</sequence>
<organism evidence="1">
    <name type="scientific">gut metagenome</name>
    <dbReference type="NCBI Taxonomy" id="749906"/>
    <lineage>
        <taxon>unclassified sequences</taxon>
        <taxon>metagenomes</taxon>
        <taxon>organismal metagenomes</taxon>
    </lineage>
</organism>
<dbReference type="EMBL" id="AMCI01000959">
    <property type="protein sequence ID" value="EJX07146.1"/>
    <property type="molecule type" value="Genomic_DNA"/>
</dbReference>
<accession>J9D3D5</accession>
<proteinExistence type="predicted"/>
<gene>
    <name evidence="1" type="ORF">EVA_04745</name>
</gene>
<protein>
    <submittedName>
        <fullName evidence="1">Uncharacterized protein</fullName>
    </submittedName>
</protein>
<name>J9D3D5_9ZZZZ</name>
<dbReference type="AlphaFoldDB" id="J9D3D5"/>
<reference evidence="1" key="1">
    <citation type="journal article" date="2012" name="PLoS ONE">
        <title>Gene sets for utilization of primary and secondary nutrition supplies in the distal gut of endangered iberian lynx.</title>
        <authorList>
            <person name="Alcaide M."/>
            <person name="Messina E."/>
            <person name="Richter M."/>
            <person name="Bargiela R."/>
            <person name="Peplies J."/>
            <person name="Huws S.A."/>
            <person name="Newbold C.J."/>
            <person name="Golyshin P.N."/>
            <person name="Simon M.A."/>
            <person name="Lopez G."/>
            <person name="Yakimov M.M."/>
            <person name="Ferrer M."/>
        </authorList>
    </citation>
    <scope>NUCLEOTIDE SEQUENCE</scope>
</reference>
<evidence type="ECO:0000313" key="1">
    <source>
        <dbReference type="EMBL" id="EJX07146.1"/>
    </source>
</evidence>